<dbReference type="AlphaFoldDB" id="A0A183ELQ5"/>
<evidence type="ECO:0000313" key="3">
    <source>
        <dbReference type="WBParaSite" id="GPUH_0002192301-mRNA-1"/>
    </source>
</evidence>
<name>A0A183ELQ5_9BILA</name>
<evidence type="ECO:0000313" key="2">
    <source>
        <dbReference type="Proteomes" id="UP000271098"/>
    </source>
</evidence>
<proteinExistence type="predicted"/>
<keyword evidence="2" id="KW-1185">Reference proteome</keyword>
<organism evidence="3">
    <name type="scientific">Gongylonema pulchrum</name>
    <dbReference type="NCBI Taxonomy" id="637853"/>
    <lineage>
        <taxon>Eukaryota</taxon>
        <taxon>Metazoa</taxon>
        <taxon>Ecdysozoa</taxon>
        <taxon>Nematoda</taxon>
        <taxon>Chromadorea</taxon>
        <taxon>Rhabditida</taxon>
        <taxon>Spirurina</taxon>
        <taxon>Spiruromorpha</taxon>
        <taxon>Spiruroidea</taxon>
        <taxon>Gongylonematidae</taxon>
        <taxon>Gongylonema</taxon>
    </lineage>
</organism>
<dbReference type="Proteomes" id="UP000271098">
    <property type="component" value="Unassembled WGS sequence"/>
</dbReference>
<reference evidence="1 2" key="2">
    <citation type="submission" date="2018-11" db="EMBL/GenBank/DDBJ databases">
        <authorList>
            <consortium name="Pathogen Informatics"/>
        </authorList>
    </citation>
    <scope>NUCLEOTIDE SEQUENCE [LARGE SCALE GENOMIC DNA]</scope>
</reference>
<protein>
    <submittedName>
        <fullName evidence="3">ZP domain-containing protein</fullName>
    </submittedName>
</protein>
<accession>A0A183ELQ5</accession>
<dbReference type="WBParaSite" id="GPUH_0002192301-mRNA-1">
    <property type="protein sequence ID" value="GPUH_0002192301-mRNA-1"/>
    <property type="gene ID" value="GPUH_0002192301"/>
</dbReference>
<dbReference type="EMBL" id="UYRT01093748">
    <property type="protein sequence ID" value="VDN39143.1"/>
    <property type="molecule type" value="Genomic_DNA"/>
</dbReference>
<reference evidence="3" key="1">
    <citation type="submission" date="2016-06" db="UniProtKB">
        <authorList>
            <consortium name="WormBaseParasite"/>
        </authorList>
    </citation>
    <scope>IDENTIFICATION</scope>
</reference>
<evidence type="ECO:0000313" key="1">
    <source>
        <dbReference type="EMBL" id="VDN39143.1"/>
    </source>
</evidence>
<sequence>MCDRSSSFINRVCPSAILGTGNKDTDYIFAFADKPESDDKHELEDDGYEVEKIVDIARVNGEIKFKARKKCMKSFDFWKADTYRGSMIVMPPAEFRKLEGATQLLYCR</sequence>
<gene>
    <name evidence="1" type="ORF">GPUH_LOCUS21895</name>
</gene>